<dbReference type="Pfam" id="PF00455">
    <property type="entry name" value="DeoRC"/>
    <property type="match status" value="1"/>
</dbReference>
<evidence type="ECO:0000313" key="5">
    <source>
        <dbReference type="EMBL" id="AOH82647.1"/>
    </source>
</evidence>
<evidence type="ECO:0000256" key="2">
    <source>
        <dbReference type="ARBA" id="ARBA00023125"/>
    </source>
</evidence>
<dbReference type="PROSITE" id="PS51000">
    <property type="entry name" value="HTH_DEOR_2"/>
    <property type="match status" value="1"/>
</dbReference>
<dbReference type="KEGG" id="span:AWL63_00265"/>
<keyword evidence="1" id="KW-0805">Transcription regulation</keyword>
<gene>
    <name evidence="5" type="ORF">AWL63_00265</name>
</gene>
<keyword evidence="3" id="KW-0804">Transcription</keyword>
<dbReference type="PANTHER" id="PTHR30363:SF44">
    <property type="entry name" value="AGA OPERON TRANSCRIPTIONAL REPRESSOR-RELATED"/>
    <property type="match status" value="1"/>
</dbReference>
<dbReference type="RefSeq" id="WP_069203232.1">
    <property type="nucleotide sequence ID" value="NZ_CP014168.1"/>
</dbReference>
<dbReference type="GO" id="GO:0003677">
    <property type="term" value="F:DNA binding"/>
    <property type="evidence" value="ECO:0007669"/>
    <property type="project" value="UniProtKB-KW"/>
</dbReference>
<dbReference type="Proteomes" id="UP000094256">
    <property type="component" value="Chromosome"/>
</dbReference>
<keyword evidence="6" id="KW-1185">Reference proteome</keyword>
<evidence type="ECO:0000256" key="3">
    <source>
        <dbReference type="ARBA" id="ARBA00023163"/>
    </source>
</evidence>
<dbReference type="AlphaFoldDB" id="A0A1B3Z5E6"/>
<dbReference type="EMBL" id="CP014168">
    <property type="protein sequence ID" value="AOH82647.1"/>
    <property type="molecule type" value="Genomic_DNA"/>
</dbReference>
<keyword evidence="2" id="KW-0238">DNA-binding</keyword>
<dbReference type="NCBIfam" id="NF040755">
    <property type="entry name" value="AgaR"/>
    <property type="match status" value="1"/>
</dbReference>
<dbReference type="InterPro" id="IPR036390">
    <property type="entry name" value="WH_DNA-bd_sf"/>
</dbReference>
<accession>A0A1B3Z5E6</accession>
<dbReference type="Gene3D" id="3.40.50.1360">
    <property type="match status" value="1"/>
</dbReference>
<dbReference type="InterPro" id="IPR001034">
    <property type="entry name" value="DeoR_HTH"/>
</dbReference>
<dbReference type="InterPro" id="IPR050313">
    <property type="entry name" value="Carb_Metab_HTH_regulators"/>
</dbReference>
<dbReference type="SMART" id="SM01134">
    <property type="entry name" value="DeoRC"/>
    <property type="match status" value="1"/>
</dbReference>
<dbReference type="PRINTS" id="PR00037">
    <property type="entry name" value="HTHLACR"/>
</dbReference>
<dbReference type="InterPro" id="IPR014036">
    <property type="entry name" value="DeoR-like_C"/>
</dbReference>
<dbReference type="PANTHER" id="PTHR30363">
    <property type="entry name" value="HTH-TYPE TRANSCRIPTIONAL REGULATOR SRLR-RELATED"/>
    <property type="match status" value="1"/>
</dbReference>
<dbReference type="InterPro" id="IPR018356">
    <property type="entry name" value="Tscrpt_reg_HTH_DeoR_CS"/>
</dbReference>
<dbReference type="Pfam" id="PF08220">
    <property type="entry name" value="HTH_DeoR"/>
    <property type="match status" value="1"/>
</dbReference>
<evidence type="ECO:0000313" key="6">
    <source>
        <dbReference type="Proteomes" id="UP000094256"/>
    </source>
</evidence>
<dbReference type="SUPFAM" id="SSF46785">
    <property type="entry name" value="Winged helix' DNA-binding domain"/>
    <property type="match status" value="1"/>
</dbReference>
<dbReference type="SUPFAM" id="SSF100950">
    <property type="entry name" value="NagB/RpiA/CoA transferase-like"/>
    <property type="match status" value="1"/>
</dbReference>
<name>A0A1B3Z5E6_9SPHN</name>
<evidence type="ECO:0000259" key="4">
    <source>
        <dbReference type="PROSITE" id="PS51000"/>
    </source>
</evidence>
<reference evidence="5 6" key="1">
    <citation type="submission" date="2016-01" db="EMBL/GenBank/DDBJ databases">
        <title>Complete genome and mega plasmid sequence of Sphingomonas panacis DCY99 elicits systemic resistance in rice to Xanthomonas oryzae.</title>
        <authorList>
            <person name="Kim Y.J."/>
            <person name="Yang D.C."/>
            <person name="Sing P."/>
        </authorList>
    </citation>
    <scope>NUCLEOTIDE SEQUENCE [LARGE SCALE GENOMIC DNA]</scope>
    <source>
        <strain evidence="5 6">DCY99</strain>
    </source>
</reference>
<dbReference type="SMART" id="SM00420">
    <property type="entry name" value="HTH_DEOR"/>
    <property type="match status" value="1"/>
</dbReference>
<dbReference type="OrthoDB" id="9814815at2"/>
<organism evidence="5 6">
    <name type="scientific">Sphingomonas panacis</name>
    <dbReference type="NCBI Taxonomy" id="1560345"/>
    <lineage>
        <taxon>Bacteria</taxon>
        <taxon>Pseudomonadati</taxon>
        <taxon>Pseudomonadota</taxon>
        <taxon>Alphaproteobacteria</taxon>
        <taxon>Sphingomonadales</taxon>
        <taxon>Sphingomonadaceae</taxon>
        <taxon>Sphingomonas</taxon>
    </lineage>
</organism>
<dbReference type="InterPro" id="IPR047779">
    <property type="entry name" value="AgaR-like"/>
</dbReference>
<dbReference type="Gene3D" id="1.10.10.10">
    <property type="entry name" value="Winged helix-like DNA-binding domain superfamily/Winged helix DNA-binding domain"/>
    <property type="match status" value="1"/>
</dbReference>
<protein>
    <submittedName>
        <fullName evidence="5">Transcriptional regulator</fullName>
    </submittedName>
</protein>
<feature type="domain" description="HTH deoR-type" evidence="4">
    <location>
        <begin position="5"/>
        <end position="60"/>
    </location>
</feature>
<dbReference type="PROSITE" id="PS00894">
    <property type="entry name" value="HTH_DEOR_1"/>
    <property type="match status" value="1"/>
</dbReference>
<proteinExistence type="predicted"/>
<dbReference type="GO" id="GO:0003700">
    <property type="term" value="F:DNA-binding transcription factor activity"/>
    <property type="evidence" value="ECO:0007669"/>
    <property type="project" value="InterPro"/>
</dbReference>
<dbReference type="InterPro" id="IPR036388">
    <property type="entry name" value="WH-like_DNA-bd_sf"/>
</dbReference>
<sequence>MIRDTSERRLWISTQVRERGSVQVAPLAERFGVSMQTIRKDLRFLEQRGVMERSYGGAISADAVNASMENAVNVTAEPAVEVKRSSHADEKMRIGKRAAAMVSPGESIVLDSGTTTLQIARFLPDDEDITVLTNDLDILSVLATKERLNIVMLGGMLRRKNRAFYGAQTVAALEDLRVDKLFLGVDGFDIECGITTHYEPEAILNRKMVEAARDVIAVTDVSKFGRVCLHRIVSVENIHHLVTEAKVPDDIRAASARLGFRIHEA</sequence>
<evidence type="ECO:0000256" key="1">
    <source>
        <dbReference type="ARBA" id="ARBA00023015"/>
    </source>
</evidence>
<dbReference type="InterPro" id="IPR037171">
    <property type="entry name" value="NagB/RpiA_transferase-like"/>
</dbReference>
<dbReference type="STRING" id="1560345.AWL63_00265"/>